<feature type="transmembrane region" description="Helical" evidence="1">
    <location>
        <begin position="238"/>
        <end position="259"/>
    </location>
</feature>
<keyword evidence="2" id="KW-0732">Signal</keyword>
<feature type="signal peptide" evidence="2">
    <location>
        <begin position="1"/>
        <end position="27"/>
    </location>
</feature>
<keyword evidence="4" id="KW-1185">Reference proteome</keyword>
<feature type="chain" id="PRO_5014866102" description="TIGR02186 family protein" evidence="2">
    <location>
        <begin position="28"/>
        <end position="262"/>
    </location>
</feature>
<gene>
    <name evidence="3" type="ORF">C0081_21400</name>
</gene>
<dbReference type="Pfam" id="PF09608">
    <property type="entry name" value="Alph_Pro_TM"/>
    <property type="match status" value="1"/>
</dbReference>
<protein>
    <recommendedName>
        <fullName evidence="5">TIGR02186 family protein</fullName>
    </recommendedName>
</protein>
<accession>A0A2N5XK67</accession>
<keyword evidence="1" id="KW-0472">Membrane</keyword>
<name>A0A2N5XK67_9HYPH</name>
<evidence type="ECO:0000313" key="4">
    <source>
        <dbReference type="Proteomes" id="UP000234881"/>
    </source>
</evidence>
<dbReference type="Proteomes" id="UP000234881">
    <property type="component" value="Unassembled WGS sequence"/>
</dbReference>
<dbReference type="AlphaFoldDB" id="A0A2N5XK67"/>
<keyword evidence="1" id="KW-0812">Transmembrane</keyword>
<evidence type="ECO:0000256" key="2">
    <source>
        <dbReference type="SAM" id="SignalP"/>
    </source>
</evidence>
<evidence type="ECO:0008006" key="5">
    <source>
        <dbReference type="Google" id="ProtNLM"/>
    </source>
</evidence>
<reference evidence="3 4" key="1">
    <citation type="submission" date="2018-01" db="EMBL/GenBank/DDBJ databases">
        <title>The draft genome sequence of Cohaesibacter sp. H1304.</title>
        <authorList>
            <person name="Wang N.-N."/>
            <person name="Du Z.-J."/>
        </authorList>
    </citation>
    <scope>NUCLEOTIDE SEQUENCE [LARGE SCALE GENOMIC DNA]</scope>
    <source>
        <strain evidence="3 4">H1304</strain>
    </source>
</reference>
<dbReference type="EMBL" id="PKUQ01000055">
    <property type="protein sequence ID" value="PLW74874.1"/>
    <property type="molecule type" value="Genomic_DNA"/>
</dbReference>
<comment type="caution">
    <text evidence="3">The sequence shown here is derived from an EMBL/GenBank/DDBJ whole genome shotgun (WGS) entry which is preliminary data.</text>
</comment>
<dbReference type="OrthoDB" id="9815212at2"/>
<sequence length="262" mass="29528">MILCRFFYTLVSCVLISLCWSGPSARAESIVADMSDRVIKISSNFTGSNIVVFGMIERDARTVSRGDPYDLVIVVRGENQTLVSRRKERVAGIWVNKKRRLFANAPNFYVMSSTRKLEDIAHPSTLTKMQLGTNYLLMPDGFNPQDKFATYDPFREAALRLKRAKGLYRDDLSSITFLNKAMFRSTVDIPANVEVGKYEVTVHLFRGGSLLHSSSQQLNVTKTGFEQLTYGLSRNHGVIYGILCVILAIFTGWFAGIVFRKN</sequence>
<organism evidence="3 4">
    <name type="scientific">Cohaesibacter celericrescens</name>
    <dbReference type="NCBI Taxonomy" id="2067669"/>
    <lineage>
        <taxon>Bacteria</taxon>
        <taxon>Pseudomonadati</taxon>
        <taxon>Pseudomonadota</taxon>
        <taxon>Alphaproteobacteria</taxon>
        <taxon>Hyphomicrobiales</taxon>
        <taxon>Cohaesibacteraceae</taxon>
    </lineage>
</organism>
<evidence type="ECO:0000313" key="3">
    <source>
        <dbReference type="EMBL" id="PLW74874.1"/>
    </source>
</evidence>
<evidence type="ECO:0000256" key="1">
    <source>
        <dbReference type="SAM" id="Phobius"/>
    </source>
</evidence>
<keyword evidence="1" id="KW-1133">Transmembrane helix</keyword>
<proteinExistence type="predicted"/>
<dbReference type="InterPro" id="IPR019088">
    <property type="entry name" value="CHP02186-rel_TM"/>
</dbReference>